<evidence type="ECO:0000313" key="4">
    <source>
        <dbReference type="Proteomes" id="UP001338125"/>
    </source>
</evidence>
<protein>
    <recommendedName>
        <fullName evidence="2">C2H2-type domain-containing protein</fullName>
    </recommendedName>
</protein>
<evidence type="ECO:0000313" key="3">
    <source>
        <dbReference type="EMBL" id="KAK5994701.1"/>
    </source>
</evidence>
<proteinExistence type="predicted"/>
<name>A0ABR0SSJ3_9HYPO</name>
<feature type="domain" description="C2H2-type" evidence="2">
    <location>
        <begin position="29"/>
        <end position="58"/>
    </location>
</feature>
<organism evidence="3 4">
    <name type="scientific">Cladobotryum mycophilum</name>
    <dbReference type="NCBI Taxonomy" id="491253"/>
    <lineage>
        <taxon>Eukaryota</taxon>
        <taxon>Fungi</taxon>
        <taxon>Dikarya</taxon>
        <taxon>Ascomycota</taxon>
        <taxon>Pezizomycotina</taxon>
        <taxon>Sordariomycetes</taxon>
        <taxon>Hypocreomycetidae</taxon>
        <taxon>Hypocreales</taxon>
        <taxon>Hypocreaceae</taxon>
        <taxon>Cladobotryum</taxon>
    </lineage>
</organism>
<evidence type="ECO:0000259" key="2">
    <source>
        <dbReference type="PROSITE" id="PS50157"/>
    </source>
</evidence>
<accession>A0ABR0SSJ3</accession>
<dbReference type="EMBL" id="JAVFKD010000005">
    <property type="protein sequence ID" value="KAK5994701.1"/>
    <property type="molecule type" value="Genomic_DNA"/>
</dbReference>
<sequence length="146" mass="16798">MASLNNPDTIELPDDWSEPIPMLNMYYGFSCNACRYLTISPKNITHHWRKSQHSDGRPQYSAVQLQTWMPRRYARYWIVRARGDDNGVSETMAIDGTMDKMIMDSKAELLAEDTKRNEKGDTQEGIDYDYKNAATDTGSKSLKCPY</sequence>
<dbReference type="PROSITE" id="PS50157">
    <property type="entry name" value="ZINC_FINGER_C2H2_2"/>
    <property type="match status" value="1"/>
</dbReference>
<keyword evidence="4" id="KW-1185">Reference proteome</keyword>
<dbReference type="InterPro" id="IPR022698">
    <property type="entry name" value="OrsD"/>
</dbReference>
<keyword evidence="1" id="KW-0479">Metal-binding</keyword>
<reference evidence="3 4" key="1">
    <citation type="submission" date="2024-01" db="EMBL/GenBank/DDBJ databases">
        <title>Complete genome of Cladobotryum mycophilum ATHUM6906.</title>
        <authorList>
            <person name="Christinaki A.C."/>
            <person name="Myridakis A.I."/>
            <person name="Kouvelis V.N."/>
        </authorList>
    </citation>
    <scope>NUCLEOTIDE SEQUENCE [LARGE SCALE GENOMIC DNA]</scope>
    <source>
        <strain evidence="3 4">ATHUM6906</strain>
    </source>
</reference>
<keyword evidence="1" id="KW-0863">Zinc-finger</keyword>
<dbReference type="Proteomes" id="UP001338125">
    <property type="component" value="Unassembled WGS sequence"/>
</dbReference>
<comment type="caution">
    <text evidence="3">The sequence shown here is derived from an EMBL/GenBank/DDBJ whole genome shotgun (WGS) entry which is preliminary data.</text>
</comment>
<gene>
    <name evidence="3" type="ORF">PT974_04688</name>
</gene>
<dbReference type="Pfam" id="PF12013">
    <property type="entry name" value="OrsD"/>
    <property type="match status" value="1"/>
</dbReference>
<keyword evidence="1" id="KW-0862">Zinc</keyword>
<evidence type="ECO:0000256" key="1">
    <source>
        <dbReference type="PROSITE-ProRule" id="PRU00042"/>
    </source>
</evidence>
<dbReference type="InterPro" id="IPR013087">
    <property type="entry name" value="Znf_C2H2_type"/>
</dbReference>